<organism evidence="1 2">
    <name type="scientific">Glonium stellatum</name>
    <dbReference type="NCBI Taxonomy" id="574774"/>
    <lineage>
        <taxon>Eukaryota</taxon>
        <taxon>Fungi</taxon>
        <taxon>Dikarya</taxon>
        <taxon>Ascomycota</taxon>
        <taxon>Pezizomycotina</taxon>
        <taxon>Dothideomycetes</taxon>
        <taxon>Pleosporomycetidae</taxon>
        <taxon>Gloniales</taxon>
        <taxon>Gloniaceae</taxon>
        <taxon>Glonium</taxon>
    </lineage>
</organism>
<accession>A0A8E2JVP0</accession>
<dbReference type="SUPFAM" id="SSF57850">
    <property type="entry name" value="RING/U-box"/>
    <property type="match status" value="1"/>
</dbReference>
<gene>
    <name evidence="1" type="ORF">AOQ84DRAFT_229758</name>
</gene>
<keyword evidence="2" id="KW-1185">Reference proteome</keyword>
<dbReference type="InterPro" id="IPR013083">
    <property type="entry name" value="Znf_RING/FYVE/PHD"/>
</dbReference>
<name>A0A8E2JVP0_9PEZI</name>
<proteinExistence type="predicted"/>
<dbReference type="Gene3D" id="3.30.40.10">
    <property type="entry name" value="Zinc/RING finger domain, C3HC4 (zinc finger)"/>
    <property type="match status" value="1"/>
</dbReference>
<reference evidence="1 2" key="1">
    <citation type="journal article" date="2016" name="Nat. Commun.">
        <title>Ectomycorrhizal ecology is imprinted in the genome of the dominant symbiotic fungus Cenococcum geophilum.</title>
        <authorList>
            <consortium name="DOE Joint Genome Institute"/>
            <person name="Peter M."/>
            <person name="Kohler A."/>
            <person name="Ohm R.A."/>
            <person name="Kuo A."/>
            <person name="Krutzmann J."/>
            <person name="Morin E."/>
            <person name="Arend M."/>
            <person name="Barry K.W."/>
            <person name="Binder M."/>
            <person name="Choi C."/>
            <person name="Clum A."/>
            <person name="Copeland A."/>
            <person name="Grisel N."/>
            <person name="Haridas S."/>
            <person name="Kipfer T."/>
            <person name="LaButti K."/>
            <person name="Lindquist E."/>
            <person name="Lipzen A."/>
            <person name="Maire R."/>
            <person name="Meier B."/>
            <person name="Mihaltcheva S."/>
            <person name="Molinier V."/>
            <person name="Murat C."/>
            <person name="Poggeler S."/>
            <person name="Quandt C.A."/>
            <person name="Sperisen C."/>
            <person name="Tritt A."/>
            <person name="Tisserant E."/>
            <person name="Crous P.W."/>
            <person name="Henrissat B."/>
            <person name="Nehls U."/>
            <person name="Egli S."/>
            <person name="Spatafora J.W."/>
            <person name="Grigoriev I.V."/>
            <person name="Martin F.M."/>
        </authorList>
    </citation>
    <scope>NUCLEOTIDE SEQUENCE [LARGE SCALE GENOMIC DNA]</scope>
    <source>
        <strain evidence="1 2">CBS 207.34</strain>
    </source>
</reference>
<dbReference type="Proteomes" id="UP000250140">
    <property type="component" value="Unassembled WGS sequence"/>
</dbReference>
<evidence type="ECO:0000313" key="1">
    <source>
        <dbReference type="EMBL" id="OCL11223.1"/>
    </source>
</evidence>
<dbReference type="AlphaFoldDB" id="A0A8E2JVP0"/>
<protein>
    <submittedName>
        <fullName evidence="1">Uncharacterized protein</fullName>
    </submittedName>
</protein>
<dbReference type="EMBL" id="KV749094">
    <property type="protein sequence ID" value="OCL11223.1"/>
    <property type="molecule type" value="Genomic_DNA"/>
</dbReference>
<sequence>MPALIGQTMTVLLPPFSRRPNMYHFYPFLMWFSELSRLIVHERPYSEIERYFIGSCTDDRNPELLREKLPQVSLLDAVFRLKRQLNYIRSREDLLADGGTLESLLAMSVASNIIRNELNRLGMNTVDAILILMHQTDSMHRQGVLIDNDRTLLLEWLDEAAGHIPEPMRRGEVFFFYDGYLDEIEIIPTDVAFEPTGRWIDALTLGYLCFDLPEGAKCPICLCEFSDKSMDSDTRVLQLSKCDHAFHYACLDELGTSLVILGTDPRAEMRIVGFVGMLYFDMNGVVGYLLGSS</sequence>
<evidence type="ECO:0000313" key="2">
    <source>
        <dbReference type="Proteomes" id="UP000250140"/>
    </source>
</evidence>